<reference evidence="1 2" key="1">
    <citation type="submission" date="2018-02" db="EMBL/GenBank/DDBJ databases">
        <title>Solimicrobium silvestre gen. nov., sp. nov., isolated from alpine forest soil.</title>
        <authorList>
            <person name="Margesin R."/>
            <person name="Albuquerque L."/>
            <person name="Zhang D.-C."/>
            <person name="Froufe H.J.C."/>
            <person name="Severino R."/>
            <person name="Roxo I."/>
            <person name="Egas C."/>
            <person name="Da Costa M.S."/>
        </authorList>
    </citation>
    <scope>NUCLEOTIDE SEQUENCE [LARGE SCALE GENOMIC DNA]</scope>
    <source>
        <strain evidence="1 2">S20-91</strain>
    </source>
</reference>
<evidence type="ECO:0000313" key="1">
    <source>
        <dbReference type="EMBL" id="PRC93981.1"/>
    </source>
</evidence>
<dbReference type="Proteomes" id="UP000237839">
    <property type="component" value="Unassembled WGS sequence"/>
</dbReference>
<dbReference type="EMBL" id="PUGF01000004">
    <property type="protein sequence ID" value="PRC93981.1"/>
    <property type="molecule type" value="Genomic_DNA"/>
</dbReference>
<gene>
    <name evidence="1" type="ORF">S2091_1154</name>
</gene>
<comment type="caution">
    <text evidence="1">The sequence shown here is derived from an EMBL/GenBank/DDBJ whole genome shotgun (WGS) entry which is preliminary data.</text>
</comment>
<name>A0A2S9H1X1_9BURK</name>
<protein>
    <submittedName>
        <fullName evidence="1">Transposase</fullName>
    </submittedName>
</protein>
<accession>A0A2S9H1X1</accession>
<organism evidence="1 2">
    <name type="scientific">Solimicrobium silvestre</name>
    <dbReference type="NCBI Taxonomy" id="2099400"/>
    <lineage>
        <taxon>Bacteria</taxon>
        <taxon>Pseudomonadati</taxon>
        <taxon>Pseudomonadota</taxon>
        <taxon>Betaproteobacteria</taxon>
        <taxon>Burkholderiales</taxon>
        <taxon>Oxalobacteraceae</taxon>
        <taxon>Solimicrobium</taxon>
    </lineage>
</organism>
<keyword evidence="2" id="KW-1185">Reference proteome</keyword>
<evidence type="ECO:0000313" key="2">
    <source>
        <dbReference type="Proteomes" id="UP000237839"/>
    </source>
</evidence>
<dbReference type="AlphaFoldDB" id="A0A2S9H1X1"/>
<proteinExistence type="predicted"/>
<sequence length="56" mass="5965">MHDQSIQNEVILGVDTHLDTHVAAVISHTGKLLGTLATPTDANGYLKLLAWARSLG</sequence>